<protein>
    <submittedName>
        <fullName evidence="2">Uncharacterized protein</fullName>
    </submittedName>
</protein>
<evidence type="ECO:0000256" key="1">
    <source>
        <dbReference type="SAM" id="Phobius"/>
    </source>
</evidence>
<feature type="transmembrane region" description="Helical" evidence="1">
    <location>
        <begin position="116"/>
        <end position="138"/>
    </location>
</feature>
<keyword evidence="1" id="KW-0812">Transmembrane</keyword>
<proteinExistence type="predicted"/>
<dbReference type="EMBL" id="MU006232">
    <property type="protein sequence ID" value="KAF2823447.1"/>
    <property type="molecule type" value="Genomic_DNA"/>
</dbReference>
<keyword evidence="1" id="KW-0472">Membrane</keyword>
<evidence type="ECO:0000313" key="3">
    <source>
        <dbReference type="Proteomes" id="UP000799424"/>
    </source>
</evidence>
<dbReference type="Proteomes" id="UP000799424">
    <property type="component" value="Unassembled WGS sequence"/>
</dbReference>
<sequence length="209" mass="22969">MDSVSHAILNFRDGMITIGEHILMCYSLTAHNNGLTMKLHITSFTMFPRAYILHPSILSQVSQPHHNSHLQFASTSHRIITQTQTLPSTIANVTMQQILTEKPASKPTHDMTDEDLQAAIFFTGLFILIIICIAAALLGAMRVDKRTRAQDREAHLELGESIVSGINLPPPAFKEVSNAPPGYVRAANEPTLVVFKVVFVTTPELGDDG</sequence>
<gene>
    <name evidence="2" type="ORF">CC86DRAFT_67666</name>
</gene>
<keyword evidence="3" id="KW-1185">Reference proteome</keyword>
<keyword evidence="1" id="KW-1133">Transmembrane helix</keyword>
<accession>A0A6A6ZSY2</accession>
<name>A0A6A6ZSY2_9PLEO</name>
<reference evidence="2" key="1">
    <citation type="journal article" date="2020" name="Stud. Mycol.">
        <title>101 Dothideomycetes genomes: a test case for predicting lifestyles and emergence of pathogens.</title>
        <authorList>
            <person name="Haridas S."/>
            <person name="Albert R."/>
            <person name="Binder M."/>
            <person name="Bloem J."/>
            <person name="Labutti K."/>
            <person name="Salamov A."/>
            <person name="Andreopoulos B."/>
            <person name="Baker S."/>
            <person name="Barry K."/>
            <person name="Bills G."/>
            <person name="Bluhm B."/>
            <person name="Cannon C."/>
            <person name="Castanera R."/>
            <person name="Culley D."/>
            <person name="Daum C."/>
            <person name="Ezra D."/>
            <person name="Gonzalez J."/>
            <person name="Henrissat B."/>
            <person name="Kuo A."/>
            <person name="Liang C."/>
            <person name="Lipzen A."/>
            <person name="Lutzoni F."/>
            <person name="Magnuson J."/>
            <person name="Mondo S."/>
            <person name="Nolan M."/>
            <person name="Ohm R."/>
            <person name="Pangilinan J."/>
            <person name="Park H.-J."/>
            <person name="Ramirez L."/>
            <person name="Alfaro M."/>
            <person name="Sun H."/>
            <person name="Tritt A."/>
            <person name="Yoshinaga Y."/>
            <person name="Zwiers L.-H."/>
            <person name="Turgeon B."/>
            <person name="Goodwin S."/>
            <person name="Spatafora J."/>
            <person name="Crous P."/>
            <person name="Grigoriev I."/>
        </authorList>
    </citation>
    <scope>NUCLEOTIDE SEQUENCE</scope>
    <source>
        <strain evidence="2">CBS 113818</strain>
    </source>
</reference>
<evidence type="ECO:0000313" key="2">
    <source>
        <dbReference type="EMBL" id="KAF2823447.1"/>
    </source>
</evidence>
<organism evidence="2 3">
    <name type="scientific">Ophiobolus disseminans</name>
    <dbReference type="NCBI Taxonomy" id="1469910"/>
    <lineage>
        <taxon>Eukaryota</taxon>
        <taxon>Fungi</taxon>
        <taxon>Dikarya</taxon>
        <taxon>Ascomycota</taxon>
        <taxon>Pezizomycotina</taxon>
        <taxon>Dothideomycetes</taxon>
        <taxon>Pleosporomycetidae</taxon>
        <taxon>Pleosporales</taxon>
        <taxon>Pleosporineae</taxon>
        <taxon>Phaeosphaeriaceae</taxon>
        <taxon>Ophiobolus</taxon>
    </lineage>
</organism>
<dbReference type="AlphaFoldDB" id="A0A6A6ZSY2"/>